<keyword evidence="4 8" id="KW-0547">Nucleotide-binding</keyword>
<feature type="binding site" evidence="8">
    <location>
        <position position="252"/>
    </location>
    <ligand>
        <name>GTP</name>
        <dbReference type="ChEBI" id="CHEBI:37565"/>
    </ligand>
</feature>
<comment type="function">
    <text evidence="8">Transfers a GMP moiety from GTP to Mo-molybdopterin (Mo-MPT) cofactor (Moco or molybdenum cofactor) to form Mo-molybdopterin guanine dinucleotide (Mo-MGD) cofactor.</text>
</comment>
<dbReference type="Pfam" id="PF12804">
    <property type="entry name" value="NTP_transf_3"/>
    <property type="match status" value="1"/>
</dbReference>
<dbReference type="EMBL" id="JAVRHV010000007">
    <property type="protein sequence ID" value="MDT0553993.1"/>
    <property type="molecule type" value="Genomic_DNA"/>
</dbReference>
<comment type="similarity">
    <text evidence="8">Belongs to the MobA family.</text>
</comment>
<keyword evidence="5 8" id="KW-0460">Magnesium</keyword>
<evidence type="ECO:0000313" key="11">
    <source>
        <dbReference type="Proteomes" id="UP001252186"/>
    </source>
</evidence>
<feature type="binding site" evidence="8">
    <location>
        <begin position="191"/>
        <end position="193"/>
    </location>
    <ligand>
        <name>GTP</name>
        <dbReference type="ChEBI" id="CHEBI:37565"/>
    </ligand>
</feature>
<keyword evidence="7 8" id="KW-0501">Molybdenum cofactor biosynthesis</keyword>
<comment type="subcellular location">
    <subcellularLocation>
        <location evidence="8">Cytoplasm</location>
    </subcellularLocation>
</comment>
<dbReference type="InterPro" id="IPR025877">
    <property type="entry name" value="MobA-like_NTP_Trfase"/>
</dbReference>
<organism evidence="10 11">
    <name type="scientific">Urechidicola vernalis</name>
    <dbReference type="NCBI Taxonomy" id="3075600"/>
    <lineage>
        <taxon>Bacteria</taxon>
        <taxon>Pseudomonadati</taxon>
        <taxon>Bacteroidota</taxon>
        <taxon>Flavobacteriia</taxon>
        <taxon>Flavobacteriales</taxon>
        <taxon>Flavobacteriaceae</taxon>
        <taxon>Urechidicola</taxon>
    </lineage>
</organism>
<dbReference type="Proteomes" id="UP001252186">
    <property type="component" value="Unassembled WGS sequence"/>
</dbReference>
<evidence type="ECO:0000256" key="6">
    <source>
        <dbReference type="ARBA" id="ARBA00023134"/>
    </source>
</evidence>
<feature type="binding site" evidence="8">
    <location>
        <position position="203"/>
    </location>
    <ligand>
        <name>GTP</name>
        <dbReference type="ChEBI" id="CHEBI:37565"/>
    </ligand>
</feature>
<sequence>MSKHQKHTNLVRRNNGIYANNEISILGVKCSIISDLVYKIAKKNQKKAKIAYLDASHSDTVESPILDTFTFHHSGNLDLNSKYELNKFNARIQLAQYDLVCINGNHYQGEKQVLILDNEKEASVKKRVHQLTNVQFVIKMSPESNYFDFLENAIPNIKELPCYAIDDIEKISNHLGGLIESNIPDIQGLVLAGGQSTRMGADKGLLEYHGISQREFLYQIFQDLFPRKEEGQLGSYYSVRQHQDISGNSIVDKFKGLGPFGGICSAFQENPNTAWLVIATDVPFVSEEKISLLLKHRNPSKIATTFKGKNKEFPEPLITIWEPKAYPLLLQYLSQGYSCPRKVLINSDVEIVEIEDDFIRNINTPQEFEEAKKELK</sequence>
<keyword evidence="2 8" id="KW-0808">Transferase</keyword>
<gene>
    <name evidence="8" type="primary">mobA</name>
    <name evidence="10" type="ORF">RM519_12095</name>
</gene>
<dbReference type="Gene3D" id="3.90.550.10">
    <property type="entry name" value="Spore Coat Polysaccharide Biosynthesis Protein SpsA, Chain A"/>
    <property type="match status" value="1"/>
</dbReference>
<feature type="binding site" evidence="8">
    <location>
        <position position="281"/>
    </location>
    <ligand>
        <name>GTP</name>
        <dbReference type="ChEBI" id="CHEBI:37565"/>
    </ligand>
</feature>
<reference evidence="10 11" key="1">
    <citation type="submission" date="2023-09" db="EMBL/GenBank/DDBJ databases">
        <authorList>
            <person name="Rey-Velasco X."/>
        </authorList>
    </citation>
    <scope>NUCLEOTIDE SEQUENCE [LARGE SCALE GENOMIC DNA]</scope>
    <source>
        <strain evidence="10 11">P050</strain>
    </source>
</reference>
<dbReference type="RefSeq" id="WP_311594078.1">
    <property type="nucleotide sequence ID" value="NZ_JAVRHV010000007.1"/>
</dbReference>
<keyword evidence="6 8" id="KW-0342">GTP-binding</keyword>
<dbReference type="InterPro" id="IPR029044">
    <property type="entry name" value="Nucleotide-diphossugar_trans"/>
</dbReference>
<evidence type="ECO:0000256" key="2">
    <source>
        <dbReference type="ARBA" id="ARBA00022679"/>
    </source>
</evidence>
<name>A0ABU2YA97_9FLAO</name>
<comment type="domain">
    <text evidence="8">The N-terminal domain determines nucleotide recognition and specific binding, while the C-terminal domain determines the specific binding to the target protein.</text>
</comment>
<dbReference type="PANTHER" id="PTHR19136">
    <property type="entry name" value="MOLYBDENUM COFACTOR GUANYLYLTRANSFERASE"/>
    <property type="match status" value="1"/>
</dbReference>
<comment type="catalytic activity">
    <reaction evidence="8">
        <text>Mo-molybdopterin + GTP + H(+) = Mo-molybdopterin guanine dinucleotide + diphosphate</text>
        <dbReference type="Rhea" id="RHEA:34243"/>
        <dbReference type="ChEBI" id="CHEBI:15378"/>
        <dbReference type="ChEBI" id="CHEBI:33019"/>
        <dbReference type="ChEBI" id="CHEBI:37565"/>
        <dbReference type="ChEBI" id="CHEBI:71302"/>
        <dbReference type="ChEBI" id="CHEBI:71310"/>
        <dbReference type="EC" id="2.7.7.77"/>
    </reaction>
</comment>
<evidence type="ECO:0000259" key="9">
    <source>
        <dbReference type="Pfam" id="PF12804"/>
    </source>
</evidence>
<protein>
    <recommendedName>
        <fullName evidence="8">Probable molybdenum cofactor guanylyltransferase</fullName>
        <shortName evidence="8">MoCo guanylyltransferase</shortName>
        <ecNumber evidence="8">2.7.7.77</ecNumber>
    </recommendedName>
    <alternativeName>
        <fullName evidence="8">GTP:molybdopterin guanylyltransferase</fullName>
    </alternativeName>
    <alternativeName>
        <fullName evidence="8">Mo-MPT guanylyltransferase</fullName>
    </alternativeName>
    <alternativeName>
        <fullName evidence="8">Molybdopterin guanylyltransferase</fullName>
    </alternativeName>
    <alternativeName>
        <fullName evidence="8">Molybdopterin-guanine dinucleotide synthase</fullName>
        <shortName evidence="8">MGD synthase</shortName>
    </alternativeName>
</protein>
<proteinExistence type="inferred from homology"/>
<evidence type="ECO:0000256" key="8">
    <source>
        <dbReference type="HAMAP-Rule" id="MF_00316"/>
    </source>
</evidence>
<evidence type="ECO:0000256" key="3">
    <source>
        <dbReference type="ARBA" id="ARBA00022723"/>
    </source>
</evidence>
<accession>A0ABU2YA97</accession>
<dbReference type="SUPFAM" id="SSF53448">
    <property type="entry name" value="Nucleotide-diphospho-sugar transferases"/>
    <property type="match status" value="1"/>
</dbReference>
<evidence type="ECO:0000313" key="10">
    <source>
        <dbReference type="EMBL" id="MDT0553993.1"/>
    </source>
</evidence>
<dbReference type="EC" id="2.7.7.77" evidence="8"/>
<keyword evidence="11" id="KW-1185">Reference proteome</keyword>
<comment type="cofactor">
    <cofactor evidence="8">
        <name>Mg(2+)</name>
        <dbReference type="ChEBI" id="CHEBI:18420"/>
    </cofactor>
</comment>
<feature type="domain" description="MobA-like NTP transferase" evidence="9">
    <location>
        <begin position="188"/>
        <end position="335"/>
    </location>
</feature>
<dbReference type="HAMAP" id="MF_00316">
    <property type="entry name" value="MobA"/>
    <property type="match status" value="1"/>
</dbReference>
<comment type="caution">
    <text evidence="10">The sequence shown here is derived from an EMBL/GenBank/DDBJ whole genome shotgun (WGS) entry which is preliminary data.</text>
</comment>
<comment type="caution">
    <text evidence="8">Lacks conserved residue(s) required for the propagation of feature annotation.</text>
</comment>
<feature type="binding site" evidence="8">
    <location>
        <position position="281"/>
    </location>
    <ligand>
        <name>Mg(2+)</name>
        <dbReference type="ChEBI" id="CHEBI:18420"/>
    </ligand>
</feature>
<dbReference type="CDD" id="cd02503">
    <property type="entry name" value="MobA"/>
    <property type="match status" value="1"/>
</dbReference>
<dbReference type="PANTHER" id="PTHR19136:SF81">
    <property type="entry name" value="MOLYBDENUM COFACTOR GUANYLYLTRANSFERASE"/>
    <property type="match status" value="1"/>
</dbReference>
<dbReference type="GO" id="GO:0016740">
    <property type="term" value="F:transferase activity"/>
    <property type="evidence" value="ECO:0007669"/>
    <property type="project" value="UniProtKB-KW"/>
</dbReference>
<keyword evidence="1 8" id="KW-0963">Cytoplasm</keyword>
<dbReference type="InterPro" id="IPR013482">
    <property type="entry name" value="Molybde_CF_guanTrfase"/>
</dbReference>
<evidence type="ECO:0000256" key="4">
    <source>
        <dbReference type="ARBA" id="ARBA00022741"/>
    </source>
</evidence>
<keyword evidence="3 8" id="KW-0479">Metal-binding</keyword>
<evidence type="ECO:0000256" key="1">
    <source>
        <dbReference type="ARBA" id="ARBA00022490"/>
    </source>
</evidence>
<evidence type="ECO:0000256" key="5">
    <source>
        <dbReference type="ARBA" id="ARBA00022842"/>
    </source>
</evidence>
<evidence type="ECO:0000256" key="7">
    <source>
        <dbReference type="ARBA" id="ARBA00023150"/>
    </source>
</evidence>